<organism evidence="1 2">
    <name type="scientific">Rhizobium miluonense</name>
    <dbReference type="NCBI Taxonomy" id="411945"/>
    <lineage>
        <taxon>Bacteria</taxon>
        <taxon>Pseudomonadati</taxon>
        <taxon>Pseudomonadota</taxon>
        <taxon>Alphaproteobacteria</taxon>
        <taxon>Hyphomicrobiales</taxon>
        <taxon>Rhizobiaceae</taxon>
        <taxon>Rhizobium/Agrobacterium group</taxon>
        <taxon>Rhizobium</taxon>
    </lineage>
</organism>
<dbReference type="RefSeq" id="WP_159432157.1">
    <property type="nucleotide sequence ID" value="NZ_FMAH01000010.1"/>
</dbReference>
<name>A0A1C3VAU7_9HYPH</name>
<evidence type="ECO:0000313" key="1">
    <source>
        <dbReference type="EMBL" id="SCB24873.1"/>
    </source>
</evidence>
<proteinExistence type="predicted"/>
<dbReference type="Proteomes" id="UP000199435">
    <property type="component" value="Unassembled WGS sequence"/>
</dbReference>
<gene>
    <name evidence="1" type="ORF">GA0061102_1010124</name>
</gene>
<dbReference type="AlphaFoldDB" id="A0A1C3VAU7"/>
<dbReference type="OrthoDB" id="4392084at2"/>
<protein>
    <submittedName>
        <fullName evidence="1">Uncharacterized protein</fullName>
    </submittedName>
</protein>
<keyword evidence="2" id="KW-1185">Reference proteome</keyword>
<reference evidence="2" key="1">
    <citation type="submission" date="2016-08" db="EMBL/GenBank/DDBJ databases">
        <authorList>
            <person name="Varghese N."/>
            <person name="Submissions Spin"/>
        </authorList>
    </citation>
    <scope>NUCLEOTIDE SEQUENCE [LARGE SCALE GENOMIC DNA]</scope>
    <source>
        <strain evidence="2">HAMBI 2971</strain>
    </source>
</reference>
<sequence>MWMMPRAALLAVKTLLIRVFNVVEDGDPVSNARAKSMLGWHQLKRAGE</sequence>
<accession>A0A1C3VAU7</accession>
<dbReference type="EMBL" id="FMAH01000010">
    <property type="protein sequence ID" value="SCB24873.1"/>
    <property type="molecule type" value="Genomic_DNA"/>
</dbReference>
<evidence type="ECO:0000313" key="2">
    <source>
        <dbReference type="Proteomes" id="UP000199435"/>
    </source>
</evidence>